<organism evidence="1 2">
    <name type="scientific">Luteolibacter arcticus</name>
    <dbReference type="NCBI Taxonomy" id="1581411"/>
    <lineage>
        <taxon>Bacteria</taxon>
        <taxon>Pseudomonadati</taxon>
        <taxon>Verrucomicrobiota</taxon>
        <taxon>Verrucomicrobiia</taxon>
        <taxon>Verrucomicrobiales</taxon>
        <taxon>Verrucomicrobiaceae</taxon>
        <taxon>Luteolibacter</taxon>
    </lineage>
</organism>
<proteinExistence type="predicted"/>
<gene>
    <name evidence="1" type="ORF">OKA05_07615</name>
</gene>
<evidence type="ECO:0000313" key="1">
    <source>
        <dbReference type="EMBL" id="MCW1922417.1"/>
    </source>
</evidence>
<comment type="caution">
    <text evidence="1">The sequence shown here is derived from an EMBL/GenBank/DDBJ whole genome shotgun (WGS) entry which is preliminary data.</text>
</comment>
<protein>
    <submittedName>
        <fullName evidence="1">Uncharacterized protein</fullName>
    </submittedName>
</protein>
<dbReference type="RefSeq" id="WP_264486525.1">
    <property type="nucleotide sequence ID" value="NZ_JAPDDT010000002.1"/>
</dbReference>
<dbReference type="EMBL" id="JAPDDT010000002">
    <property type="protein sequence ID" value="MCW1922417.1"/>
    <property type="molecule type" value="Genomic_DNA"/>
</dbReference>
<reference evidence="1 2" key="1">
    <citation type="submission" date="2022-10" db="EMBL/GenBank/DDBJ databases">
        <title>Luteolibacter arcticus strain CCTCC AB 2014275, whole genome shotgun sequencing project.</title>
        <authorList>
            <person name="Zhao G."/>
            <person name="Shen L."/>
        </authorList>
    </citation>
    <scope>NUCLEOTIDE SEQUENCE [LARGE SCALE GENOMIC DNA]</scope>
    <source>
        <strain evidence="1 2">CCTCC AB 2014275</strain>
    </source>
</reference>
<accession>A0ABT3GFN1</accession>
<dbReference type="Proteomes" id="UP001320876">
    <property type="component" value="Unassembled WGS sequence"/>
</dbReference>
<evidence type="ECO:0000313" key="2">
    <source>
        <dbReference type="Proteomes" id="UP001320876"/>
    </source>
</evidence>
<name>A0ABT3GFN1_9BACT</name>
<keyword evidence="2" id="KW-1185">Reference proteome</keyword>
<sequence>MNPASTHERSLSHLECAGQIAGMWQSTLVVVRPFFAKNRKGYRVRRDEIVMG</sequence>